<dbReference type="OrthoDB" id="5518625at2"/>
<reference evidence="2 3" key="1">
    <citation type="submission" date="2018-10" db="EMBL/GenBank/DDBJ databases">
        <title>Phylogenomics of Brevibacillus.</title>
        <authorList>
            <person name="Dunlap C."/>
        </authorList>
    </citation>
    <scope>NUCLEOTIDE SEQUENCE [LARGE SCALE GENOMIC DNA]</scope>
    <source>
        <strain evidence="2 3">DSM 100115</strain>
    </source>
</reference>
<proteinExistence type="predicted"/>
<name>A0A3M8B3W7_9BACL</name>
<comment type="caution">
    <text evidence="2">The sequence shown here is derived from an EMBL/GenBank/DDBJ whole genome shotgun (WGS) entry which is preliminary data.</text>
</comment>
<keyword evidence="1" id="KW-0812">Transmembrane</keyword>
<keyword evidence="3" id="KW-1185">Reference proteome</keyword>
<sequence length="100" mass="10959">MKEKWSSLVSVVTAFITAGCCLGPLILIPLGLSGFAGTLAIFATKYQGILVAVTLGFLAFSFYLVYGRGCRKRSTVITLWVSTFFVISMLTYTAIVKDWF</sequence>
<feature type="transmembrane region" description="Helical" evidence="1">
    <location>
        <begin position="77"/>
        <end position="95"/>
    </location>
</feature>
<feature type="transmembrane region" description="Helical" evidence="1">
    <location>
        <begin position="7"/>
        <end position="28"/>
    </location>
</feature>
<evidence type="ECO:0000256" key="1">
    <source>
        <dbReference type="SAM" id="Phobius"/>
    </source>
</evidence>
<evidence type="ECO:0000313" key="3">
    <source>
        <dbReference type="Proteomes" id="UP000268829"/>
    </source>
</evidence>
<feature type="transmembrane region" description="Helical" evidence="1">
    <location>
        <begin position="48"/>
        <end position="65"/>
    </location>
</feature>
<dbReference type="PROSITE" id="PS51257">
    <property type="entry name" value="PROKAR_LIPOPROTEIN"/>
    <property type="match status" value="1"/>
</dbReference>
<keyword evidence="1" id="KW-0472">Membrane</keyword>
<dbReference type="Proteomes" id="UP000268829">
    <property type="component" value="Unassembled WGS sequence"/>
</dbReference>
<evidence type="ECO:0000313" key="2">
    <source>
        <dbReference type="EMBL" id="RNB57943.1"/>
    </source>
</evidence>
<dbReference type="AlphaFoldDB" id="A0A3M8B3W7"/>
<organism evidence="2 3">
    <name type="scientific">Brevibacillus gelatini</name>
    <dbReference type="NCBI Taxonomy" id="1655277"/>
    <lineage>
        <taxon>Bacteria</taxon>
        <taxon>Bacillati</taxon>
        <taxon>Bacillota</taxon>
        <taxon>Bacilli</taxon>
        <taxon>Bacillales</taxon>
        <taxon>Paenibacillaceae</taxon>
        <taxon>Brevibacillus</taxon>
    </lineage>
</organism>
<accession>A0A3M8B3W7</accession>
<dbReference type="EMBL" id="RHHS01000020">
    <property type="protein sequence ID" value="RNB57943.1"/>
    <property type="molecule type" value="Genomic_DNA"/>
</dbReference>
<protein>
    <submittedName>
        <fullName evidence="2">Mercuric transport protein MerT</fullName>
    </submittedName>
</protein>
<keyword evidence="1" id="KW-1133">Transmembrane helix</keyword>
<dbReference type="NCBIfam" id="NF033560">
    <property type="entry name" value="merT_RC607"/>
    <property type="match status" value="1"/>
</dbReference>
<gene>
    <name evidence="2" type="primary">merT</name>
    <name evidence="2" type="ORF">EDM57_09540</name>
</gene>
<dbReference type="RefSeq" id="WP_122904531.1">
    <property type="nucleotide sequence ID" value="NZ_RHHS01000020.1"/>
</dbReference>